<accession>A0A0F9RW06</accession>
<reference evidence="1" key="1">
    <citation type="journal article" date="2015" name="Nature">
        <title>Complex archaea that bridge the gap between prokaryotes and eukaryotes.</title>
        <authorList>
            <person name="Spang A."/>
            <person name="Saw J.H."/>
            <person name="Jorgensen S.L."/>
            <person name="Zaremba-Niedzwiedzka K."/>
            <person name="Martijn J."/>
            <person name="Lind A.E."/>
            <person name="van Eijk R."/>
            <person name="Schleper C."/>
            <person name="Guy L."/>
            <person name="Ettema T.J."/>
        </authorList>
    </citation>
    <scope>NUCLEOTIDE SEQUENCE</scope>
</reference>
<dbReference type="AlphaFoldDB" id="A0A0F9RW06"/>
<protein>
    <submittedName>
        <fullName evidence="1">Uncharacterized protein</fullName>
    </submittedName>
</protein>
<comment type="caution">
    <text evidence="1">The sequence shown here is derived from an EMBL/GenBank/DDBJ whole genome shotgun (WGS) entry which is preliminary data.</text>
</comment>
<evidence type="ECO:0000313" key="1">
    <source>
        <dbReference type="EMBL" id="KKN54177.1"/>
    </source>
</evidence>
<gene>
    <name evidence="1" type="ORF">LCGC14_0595260</name>
</gene>
<sequence length="36" mass="4175">MAKAKACRRVRMKKGGTRCMCPNRKGQMRFAKKSRC</sequence>
<dbReference type="EMBL" id="LAZR01000940">
    <property type="protein sequence ID" value="KKN54177.1"/>
    <property type="molecule type" value="Genomic_DNA"/>
</dbReference>
<proteinExistence type="predicted"/>
<name>A0A0F9RW06_9ZZZZ</name>
<organism evidence="1">
    <name type="scientific">marine sediment metagenome</name>
    <dbReference type="NCBI Taxonomy" id="412755"/>
    <lineage>
        <taxon>unclassified sequences</taxon>
        <taxon>metagenomes</taxon>
        <taxon>ecological metagenomes</taxon>
    </lineage>
</organism>